<feature type="domain" description="Nudix hydrolase" evidence="7">
    <location>
        <begin position="23"/>
        <end position="158"/>
    </location>
</feature>
<gene>
    <name evidence="8" type="ORF">FHS30_001416</name>
</gene>
<evidence type="ECO:0000256" key="3">
    <source>
        <dbReference type="ARBA" id="ARBA00022723"/>
    </source>
</evidence>
<evidence type="ECO:0000313" key="9">
    <source>
        <dbReference type="Proteomes" id="UP000559987"/>
    </source>
</evidence>
<dbReference type="Gene3D" id="3.90.79.10">
    <property type="entry name" value="Nucleoside Triphosphate Pyrophosphohydrolase"/>
    <property type="match status" value="1"/>
</dbReference>
<protein>
    <submittedName>
        <fullName evidence="8">8-oxo-dGTP pyrophosphatase MutT (NUDIX family)</fullName>
    </submittedName>
</protein>
<comment type="cofactor">
    <cofactor evidence="2">
        <name>Mg(2+)</name>
        <dbReference type="ChEBI" id="CHEBI:18420"/>
    </cofactor>
</comment>
<evidence type="ECO:0000313" key="8">
    <source>
        <dbReference type="EMBL" id="MBB3168232.1"/>
    </source>
</evidence>
<dbReference type="InterPro" id="IPR015797">
    <property type="entry name" value="NUDIX_hydrolase-like_dom_sf"/>
</dbReference>
<dbReference type="SUPFAM" id="SSF55811">
    <property type="entry name" value="Nudix"/>
    <property type="match status" value="1"/>
</dbReference>
<organism evidence="8 9">
    <name type="scientific">Simiduia aestuariiviva</name>
    <dbReference type="NCBI Taxonomy" id="1510459"/>
    <lineage>
        <taxon>Bacteria</taxon>
        <taxon>Pseudomonadati</taxon>
        <taxon>Pseudomonadota</taxon>
        <taxon>Gammaproteobacteria</taxon>
        <taxon>Cellvibrionales</taxon>
        <taxon>Cellvibrionaceae</taxon>
        <taxon>Simiduia</taxon>
    </lineage>
</organism>
<comment type="caution">
    <text evidence="8">The sequence shown here is derived from an EMBL/GenBank/DDBJ whole genome shotgun (WGS) entry which is preliminary data.</text>
</comment>
<comment type="cofactor">
    <cofactor evidence="1">
        <name>Mn(2+)</name>
        <dbReference type="ChEBI" id="CHEBI:29035"/>
    </cofactor>
</comment>
<evidence type="ECO:0000256" key="5">
    <source>
        <dbReference type="ARBA" id="ARBA00022842"/>
    </source>
</evidence>
<keyword evidence="3" id="KW-0479">Metal-binding</keyword>
<dbReference type="Proteomes" id="UP000559987">
    <property type="component" value="Unassembled WGS sequence"/>
</dbReference>
<evidence type="ECO:0000256" key="6">
    <source>
        <dbReference type="ARBA" id="ARBA00023211"/>
    </source>
</evidence>
<dbReference type="PANTHER" id="PTHR12992">
    <property type="entry name" value="NUDIX HYDROLASE"/>
    <property type="match status" value="1"/>
</dbReference>
<dbReference type="InterPro" id="IPR000086">
    <property type="entry name" value="NUDIX_hydrolase_dom"/>
</dbReference>
<evidence type="ECO:0000256" key="1">
    <source>
        <dbReference type="ARBA" id="ARBA00001936"/>
    </source>
</evidence>
<evidence type="ECO:0000256" key="2">
    <source>
        <dbReference type="ARBA" id="ARBA00001946"/>
    </source>
</evidence>
<dbReference type="RefSeq" id="WP_246341212.1">
    <property type="nucleotide sequence ID" value="NZ_JACHXZ010000002.1"/>
</dbReference>
<dbReference type="PROSITE" id="PS51462">
    <property type="entry name" value="NUDIX"/>
    <property type="match status" value="1"/>
</dbReference>
<dbReference type="AlphaFoldDB" id="A0A839UK54"/>
<dbReference type="InterPro" id="IPR045121">
    <property type="entry name" value="CoAse"/>
</dbReference>
<accession>A0A839UK54</accession>
<keyword evidence="6" id="KW-0464">Manganese</keyword>
<name>A0A839UK54_9GAMM</name>
<keyword evidence="5" id="KW-0460">Magnesium</keyword>
<dbReference type="EMBL" id="JACHXZ010000002">
    <property type="protein sequence ID" value="MBB3168232.1"/>
    <property type="molecule type" value="Genomic_DNA"/>
</dbReference>
<sequence length="199" mass="22095">MLRKLSALLDQFSYSLDLPETHPRQAAVLIALTREEEPQVLLTLRSANMTRHSGEVSFPGGWWEPGDETLADTALREAHEEVGLAPSSVQVLGSWRSRYARGGIRVQPVVGLIEPGLSLAPNPGELDAVFTVPVSFFLADNRLRTDVFERDGREQWAPAYQFDEYEIWGFTAGVLVDLLNKTLDAGIVKAHPSAPVRRF</sequence>
<evidence type="ECO:0000259" key="7">
    <source>
        <dbReference type="PROSITE" id="PS51462"/>
    </source>
</evidence>
<proteinExistence type="predicted"/>
<evidence type="ECO:0000256" key="4">
    <source>
        <dbReference type="ARBA" id="ARBA00022801"/>
    </source>
</evidence>
<dbReference type="PANTHER" id="PTHR12992:SF11">
    <property type="entry name" value="MITOCHONDRIAL COENZYME A DIPHOSPHATASE NUDT8"/>
    <property type="match status" value="1"/>
</dbReference>
<dbReference type="Pfam" id="PF00293">
    <property type="entry name" value="NUDIX"/>
    <property type="match status" value="1"/>
</dbReference>
<dbReference type="GO" id="GO:0010945">
    <property type="term" value="F:coenzyme A diphosphatase activity"/>
    <property type="evidence" value="ECO:0007669"/>
    <property type="project" value="InterPro"/>
</dbReference>
<keyword evidence="9" id="KW-1185">Reference proteome</keyword>
<dbReference type="GO" id="GO:0046872">
    <property type="term" value="F:metal ion binding"/>
    <property type="evidence" value="ECO:0007669"/>
    <property type="project" value="UniProtKB-KW"/>
</dbReference>
<keyword evidence="4" id="KW-0378">Hydrolase</keyword>
<reference evidence="8 9" key="1">
    <citation type="submission" date="2020-08" db="EMBL/GenBank/DDBJ databases">
        <title>Genomic Encyclopedia of Type Strains, Phase III (KMG-III): the genomes of soil and plant-associated and newly described type strains.</title>
        <authorList>
            <person name="Whitman W."/>
        </authorList>
    </citation>
    <scope>NUCLEOTIDE SEQUENCE [LARGE SCALE GENOMIC DNA]</scope>
    <source>
        <strain evidence="8 9">CECT 8571</strain>
    </source>
</reference>
<dbReference type="CDD" id="cd03426">
    <property type="entry name" value="NUDIX_CoAse_Nudt7"/>
    <property type="match status" value="1"/>
</dbReference>